<evidence type="ECO:0000313" key="2">
    <source>
        <dbReference type="EMBL" id="ONK68474.1"/>
    </source>
</evidence>
<keyword evidence="1" id="KW-0472">Membrane</keyword>
<keyword evidence="3" id="KW-1185">Reference proteome</keyword>
<organism evidence="2 3">
    <name type="scientific">Asparagus officinalis</name>
    <name type="common">Garden asparagus</name>
    <dbReference type="NCBI Taxonomy" id="4686"/>
    <lineage>
        <taxon>Eukaryota</taxon>
        <taxon>Viridiplantae</taxon>
        <taxon>Streptophyta</taxon>
        <taxon>Embryophyta</taxon>
        <taxon>Tracheophyta</taxon>
        <taxon>Spermatophyta</taxon>
        <taxon>Magnoliopsida</taxon>
        <taxon>Liliopsida</taxon>
        <taxon>Asparagales</taxon>
        <taxon>Asparagaceae</taxon>
        <taxon>Asparagoideae</taxon>
        <taxon>Asparagus</taxon>
    </lineage>
</organism>
<evidence type="ECO:0000313" key="3">
    <source>
        <dbReference type="Proteomes" id="UP000243459"/>
    </source>
</evidence>
<feature type="transmembrane region" description="Helical" evidence="1">
    <location>
        <begin position="83"/>
        <end position="103"/>
    </location>
</feature>
<gene>
    <name evidence="2" type="ORF">A4U43_C05F12020</name>
</gene>
<accession>A0A5P1ERM4</accession>
<keyword evidence="1" id="KW-1133">Transmembrane helix</keyword>
<feature type="transmembrane region" description="Helical" evidence="1">
    <location>
        <begin position="123"/>
        <end position="146"/>
    </location>
</feature>
<dbReference type="EMBL" id="CM007385">
    <property type="protein sequence ID" value="ONK68474.1"/>
    <property type="molecule type" value="Genomic_DNA"/>
</dbReference>
<evidence type="ECO:0000256" key="1">
    <source>
        <dbReference type="SAM" id="Phobius"/>
    </source>
</evidence>
<keyword evidence="1" id="KW-0812">Transmembrane</keyword>
<dbReference type="Gramene" id="ONK68474">
    <property type="protein sequence ID" value="ONK68474"/>
    <property type="gene ID" value="A4U43_C05F12020"/>
</dbReference>
<proteinExistence type="predicted"/>
<name>A0A5P1ERM4_ASPOF</name>
<reference evidence="3" key="1">
    <citation type="journal article" date="2017" name="Nat. Commun.">
        <title>The asparagus genome sheds light on the origin and evolution of a young Y chromosome.</title>
        <authorList>
            <person name="Harkess A."/>
            <person name="Zhou J."/>
            <person name="Xu C."/>
            <person name="Bowers J.E."/>
            <person name="Van der Hulst R."/>
            <person name="Ayyampalayam S."/>
            <person name="Mercati F."/>
            <person name="Riccardi P."/>
            <person name="McKain M.R."/>
            <person name="Kakrana A."/>
            <person name="Tang H."/>
            <person name="Ray J."/>
            <person name="Groenendijk J."/>
            <person name="Arikit S."/>
            <person name="Mathioni S.M."/>
            <person name="Nakano M."/>
            <person name="Shan H."/>
            <person name="Telgmann-Rauber A."/>
            <person name="Kanno A."/>
            <person name="Yue Z."/>
            <person name="Chen H."/>
            <person name="Li W."/>
            <person name="Chen Y."/>
            <person name="Xu X."/>
            <person name="Zhang Y."/>
            <person name="Luo S."/>
            <person name="Chen H."/>
            <person name="Gao J."/>
            <person name="Mao Z."/>
            <person name="Pires J.C."/>
            <person name="Luo M."/>
            <person name="Kudrna D."/>
            <person name="Wing R.A."/>
            <person name="Meyers B.C."/>
            <person name="Yi K."/>
            <person name="Kong H."/>
            <person name="Lavrijsen P."/>
            <person name="Sunseri F."/>
            <person name="Falavigna A."/>
            <person name="Ye Y."/>
            <person name="Leebens-Mack J.H."/>
            <person name="Chen G."/>
        </authorList>
    </citation>
    <scope>NUCLEOTIDE SEQUENCE [LARGE SCALE GENOMIC DNA]</scope>
    <source>
        <strain evidence="3">cv. DH0086</strain>
    </source>
</reference>
<protein>
    <submittedName>
        <fullName evidence="2">Uncharacterized protein</fullName>
    </submittedName>
</protein>
<sequence length="148" mass="15691">MRRIEKIQRVIGIIPHDHVQETRRIFSQRPHSPFLSAGYSNTITQRVVPNAAKLSNSCVASGSFEKYLAPSRGGAPQPAVPTVMAKISLSSSVVAVLMLFSAMEVSGQEMAPAPSPFAGAANGLLPVSAVAVCFSILFAVIAPLLFSR</sequence>
<dbReference type="AlphaFoldDB" id="A0A5P1ERM4"/>
<dbReference type="Proteomes" id="UP000243459">
    <property type="component" value="Chromosome 5"/>
</dbReference>